<gene>
    <name evidence="22" type="ORF">D910_00038</name>
</gene>
<dbReference type="CDD" id="cd01359">
    <property type="entry name" value="Argininosuccinate_lyase"/>
    <property type="match status" value="1"/>
</dbReference>
<dbReference type="InterPro" id="IPR029419">
    <property type="entry name" value="Arg_succ_lyase_C"/>
</dbReference>
<dbReference type="Pfam" id="PF20979">
    <property type="entry name" value="Arginosuc_syn_C"/>
    <property type="match status" value="1"/>
</dbReference>
<comment type="subunit">
    <text evidence="5">Homotetramer.</text>
</comment>
<dbReference type="SUPFAM" id="SSF48557">
    <property type="entry name" value="L-aspartase-like"/>
    <property type="match status" value="1"/>
</dbReference>
<evidence type="ECO:0000256" key="17">
    <source>
        <dbReference type="ARBA" id="ARBA00049077"/>
    </source>
</evidence>
<dbReference type="InterPro" id="IPR001518">
    <property type="entry name" value="Arginosuc_synth"/>
</dbReference>
<dbReference type="Proteomes" id="UP000030742">
    <property type="component" value="Unassembled WGS sequence"/>
</dbReference>
<evidence type="ECO:0000256" key="12">
    <source>
        <dbReference type="ARBA" id="ARBA00022605"/>
    </source>
</evidence>
<dbReference type="CDD" id="cd01999">
    <property type="entry name" value="ASS"/>
    <property type="match status" value="1"/>
</dbReference>
<dbReference type="Gene3D" id="3.90.1260.10">
    <property type="entry name" value="Argininosuccinate synthetase, chain A, domain 2"/>
    <property type="match status" value="1"/>
</dbReference>
<comment type="pathway">
    <text evidence="2">Amino-acid biosynthesis; L-arginine biosynthesis; L-arginine from L-ornithine and carbamoyl phosphate: step 2/3.</text>
</comment>
<dbReference type="Pfam" id="PF14698">
    <property type="entry name" value="ASL_C2"/>
    <property type="match status" value="1"/>
</dbReference>
<keyword evidence="15" id="KW-0456">Lyase</keyword>
<dbReference type="Gene3D" id="1.10.275.10">
    <property type="entry name" value="Fumarase/aspartase (N-terminal domain)"/>
    <property type="match status" value="1"/>
</dbReference>
<dbReference type="GO" id="GO:0000050">
    <property type="term" value="P:urea cycle"/>
    <property type="evidence" value="ECO:0007669"/>
    <property type="project" value="UniProtKB-UniPathway"/>
</dbReference>
<dbReference type="FunFam" id="1.10.40.30:FF:000001">
    <property type="entry name" value="Argininosuccinate lyase"/>
    <property type="match status" value="1"/>
</dbReference>
<evidence type="ECO:0000256" key="2">
    <source>
        <dbReference type="ARBA" id="ARBA00004967"/>
    </source>
</evidence>
<dbReference type="UniPathway" id="UPA00158">
    <property type="reaction ID" value="UER00272"/>
</dbReference>
<evidence type="ECO:0000256" key="16">
    <source>
        <dbReference type="ARBA" id="ARBA00029916"/>
    </source>
</evidence>
<dbReference type="Gene3D" id="1.20.200.10">
    <property type="entry name" value="Fumarase/aspartase (Central domain)"/>
    <property type="match status" value="1"/>
</dbReference>
<evidence type="ECO:0000256" key="14">
    <source>
        <dbReference type="ARBA" id="ARBA00022840"/>
    </source>
</evidence>
<dbReference type="UniPathway" id="UPA00068">
    <property type="reaction ID" value="UER00113"/>
</dbReference>
<evidence type="ECO:0000259" key="20">
    <source>
        <dbReference type="Pfam" id="PF14698"/>
    </source>
</evidence>
<dbReference type="FunFam" id="3.40.50.620:FF:000019">
    <property type="entry name" value="Argininosuccinate synthase"/>
    <property type="match status" value="1"/>
</dbReference>
<evidence type="ECO:0000313" key="22">
    <source>
        <dbReference type="EMBL" id="ERL95612.1"/>
    </source>
</evidence>
<dbReference type="EC" id="6.3.4.5" evidence="6"/>
<dbReference type="AlphaFoldDB" id="U4UR81"/>
<evidence type="ECO:0000256" key="9">
    <source>
        <dbReference type="ARBA" id="ARBA00022490"/>
    </source>
</evidence>
<dbReference type="InterPro" id="IPR023434">
    <property type="entry name" value="Arginosuc_synth_type_1_subfam"/>
</dbReference>
<evidence type="ECO:0000259" key="18">
    <source>
        <dbReference type="Pfam" id="PF00206"/>
    </source>
</evidence>
<name>U4UR81_DENPD</name>
<dbReference type="EMBL" id="KI206949">
    <property type="protein sequence ID" value="ERL95612.1"/>
    <property type="molecule type" value="Genomic_DNA"/>
</dbReference>
<dbReference type="Pfam" id="PF00206">
    <property type="entry name" value="Lyase_1"/>
    <property type="match status" value="1"/>
</dbReference>
<sequence length="866" mass="95163">MAATQGISKIVLAYSGGLDTSAIIPWLKENYGNCEVVAFVANIGQDQADLEGIEQKALDTGASECHVVDLREEFIKDYVYPVLKSGALYEGTYLLGTSMARPLIAKAQVELALKVGADAVCHGATGKGNDQVRFETTYTALAPQLKVVAPWREWDLRSREALLDYLKERNIKTTASLEKIYSRDENAWHISTEGGVLESPWNAPNKDCWAWTVAPEDAPDEAELVTLKVEKGEVVAVNGKDLTPFGCLEALNVLGVKHGIGRIDIVENRLVGIKSRGCYETPGGTIMMAALRGVEQLVLDRDSFKWREQLGQEMSYVVYDGRWFAPLRESIQAAADSLAQDVNGEVVVKLYKGTATAIQKKSPNSMYSEEFATFGEDEVYDHSHAGGFIRLFSLSSRIRALNAAKKSIIMALWGGRFSQAADQRFKELNDSLRFDYRLAEQDIVGSVAWSKALVTVNVLTADEQLELEGALNVLLEEVRANPRAILESDAEDIHSWVELKLIDKVGNLGKKLHTGRSRNDQVATDIKLWCKTQVVELQLAVKQLQHALVETAEANQDAVMPGYTHLQRAQPVTFAHWCLAYVEMLARDESRLQDTLNRLDVSPLGSGALAGTAYPIDREQLAGWLGFASATRNSLDSVSDRDHILELLSNASISMVHLSRFAEDLIFFNTGEAGFVDLSDRVTSGSSLMPQKKNPDALELIRGKCGRVQGALTGMMMTLKGLPLAYNKDMQEDKEGLFDALDTWMDCLQMAALVLDGIQVKRPRCKEAAEQGYANSTELADYLVAKGVPFREAHHIVGEAVVEAIRQGKALEALPLADLQKFSSIIGDDVYPILALQSCLDKRNAKGGVAPEQVALAIREAKSRLA</sequence>
<comment type="catalytic activity">
    <reaction evidence="17">
        <text>L-citrulline + L-aspartate + ATP = 2-(N(omega)-L-arginino)succinate + AMP + diphosphate + H(+)</text>
        <dbReference type="Rhea" id="RHEA:10932"/>
        <dbReference type="ChEBI" id="CHEBI:15378"/>
        <dbReference type="ChEBI" id="CHEBI:29991"/>
        <dbReference type="ChEBI" id="CHEBI:30616"/>
        <dbReference type="ChEBI" id="CHEBI:33019"/>
        <dbReference type="ChEBI" id="CHEBI:57472"/>
        <dbReference type="ChEBI" id="CHEBI:57743"/>
        <dbReference type="ChEBI" id="CHEBI:456215"/>
        <dbReference type="EC" id="6.3.4.5"/>
    </reaction>
</comment>
<dbReference type="GO" id="GO:0004056">
    <property type="term" value="F:argininosuccinate lyase activity"/>
    <property type="evidence" value="ECO:0007669"/>
    <property type="project" value="InterPro"/>
</dbReference>
<dbReference type="PANTHER" id="PTHR43814">
    <property type="entry name" value="ARGININOSUCCINATE LYASE"/>
    <property type="match status" value="1"/>
</dbReference>
<dbReference type="GO" id="GO:0004055">
    <property type="term" value="F:argininosuccinate synthase activity"/>
    <property type="evidence" value="ECO:0007669"/>
    <property type="project" value="UniProtKB-EC"/>
</dbReference>
<dbReference type="InterPro" id="IPR009049">
    <property type="entry name" value="Argininosuccinate_lyase"/>
</dbReference>
<feature type="domain" description="Argininosuccinate lyase C-terminal" evidence="20">
    <location>
        <begin position="773"/>
        <end position="840"/>
    </location>
</feature>
<dbReference type="PRINTS" id="PR00149">
    <property type="entry name" value="FUMRATELYASE"/>
</dbReference>
<dbReference type="InterPro" id="IPR024083">
    <property type="entry name" value="Fumarase/histidase_N"/>
</dbReference>
<evidence type="ECO:0000256" key="3">
    <source>
        <dbReference type="ARBA" id="ARBA00005154"/>
    </source>
</evidence>
<keyword evidence="12" id="KW-0028">Amino-acid biosynthesis</keyword>
<evidence type="ECO:0000256" key="10">
    <source>
        <dbReference type="ARBA" id="ARBA00022571"/>
    </source>
</evidence>
<keyword evidence="9" id="KW-0963">Cytoplasm</keyword>
<dbReference type="SUPFAM" id="SSF69864">
    <property type="entry name" value="Argininosuccinate synthetase, C-terminal domain"/>
    <property type="match status" value="1"/>
</dbReference>
<dbReference type="InterPro" id="IPR020557">
    <property type="entry name" value="Fumarate_lyase_CS"/>
</dbReference>
<keyword evidence="14" id="KW-0067">ATP-binding</keyword>
<dbReference type="GO" id="GO:0005829">
    <property type="term" value="C:cytosol"/>
    <property type="evidence" value="ECO:0007669"/>
    <property type="project" value="TreeGrafter"/>
</dbReference>
<dbReference type="InterPro" id="IPR018223">
    <property type="entry name" value="Arginosuc_synth_CS"/>
</dbReference>
<reference evidence="22 23" key="1">
    <citation type="journal article" date="2013" name="Genome Biol.">
        <title>Draft genome of the mountain pine beetle, Dendroctonus ponderosae Hopkins, a major forest pest.</title>
        <authorList>
            <person name="Keeling C.I."/>
            <person name="Yuen M.M."/>
            <person name="Liao N.Y."/>
            <person name="Docking T.R."/>
            <person name="Chan S.K."/>
            <person name="Taylor G.A."/>
            <person name="Palmquist D.L."/>
            <person name="Jackman S.D."/>
            <person name="Nguyen A."/>
            <person name="Li M."/>
            <person name="Henderson H."/>
            <person name="Janes J.K."/>
            <person name="Zhao Y."/>
            <person name="Pandoh P."/>
            <person name="Moore R."/>
            <person name="Sperling F.A."/>
            <person name="Huber D.P."/>
            <person name="Birol I."/>
            <person name="Jones S.J."/>
            <person name="Bohlmann J."/>
        </authorList>
    </citation>
    <scope>NUCLEOTIDE SEQUENCE</scope>
</reference>
<dbReference type="GO" id="GO:0042450">
    <property type="term" value="P:L-arginine biosynthetic process via ornithine"/>
    <property type="evidence" value="ECO:0007669"/>
    <property type="project" value="InterPro"/>
</dbReference>
<dbReference type="OrthoDB" id="1688907at2759"/>
<dbReference type="NCBIfam" id="NF001770">
    <property type="entry name" value="PRK00509.1"/>
    <property type="match status" value="1"/>
</dbReference>
<dbReference type="NCBIfam" id="TIGR00032">
    <property type="entry name" value="argG"/>
    <property type="match status" value="1"/>
</dbReference>
<feature type="domain" description="Fumarate lyase N-terminal" evidence="18">
    <location>
        <begin position="415"/>
        <end position="710"/>
    </location>
</feature>
<organism evidence="22 23">
    <name type="scientific">Dendroctonus ponderosae</name>
    <name type="common">Mountain pine beetle</name>
    <dbReference type="NCBI Taxonomy" id="77166"/>
    <lineage>
        <taxon>Eukaryota</taxon>
        <taxon>Metazoa</taxon>
        <taxon>Ecdysozoa</taxon>
        <taxon>Arthropoda</taxon>
        <taxon>Hexapoda</taxon>
        <taxon>Insecta</taxon>
        <taxon>Pterygota</taxon>
        <taxon>Neoptera</taxon>
        <taxon>Endopterygota</taxon>
        <taxon>Coleoptera</taxon>
        <taxon>Polyphaga</taxon>
        <taxon>Cucujiformia</taxon>
        <taxon>Curculionidae</taxon>
        <taxon>Scolytinae</taxon>
        <taxon>Dendroctonus</taxon>
    </lineage>
</organism>
<dbReference type="Gene3D" id="1.10.40.30">
    <property type="entry name" value="Fumarase/aspartase (C-terminal domain)"/>
    <property type="match status" value="1"/>
</dbReference>
<feature type="domain" description="Arginosuccinate synthase C-terminal" evidence="21">
    <location>
        <begin position="181"/>
        <end position="398"/>
    </location>
</feature>
<dbReference type="HAMAP" id="MF_00005">
    <property type="entry name" value="Arg_succ_synth_type1"/>
    <property type="match status" value="1"/>
</dbReference>
<evidence type="ECO:0000256" key="7">
    <source>
        <dbReference type="ARBA" id="ARBA00014810"/>
    </source>
</evidence>
<dbReference type="PROSITE" id="PS00163">
    <property type="entry name" value="FUMARATE_LYASES"/>
    <property type="match status" value="1"/>
</dbReference>
<evidence type="ECO:0000256" key="1">
    <source>
        <dbReference type="ARBA" id="ARBA00004496"/>
    </source>
</evidence>
<dbReference type="FunFam" id="3.90.1260.10:FF:000007">
    <property type="entry name" value="Argininosuccinate synthase"/>
    <property type="match status" value="1"/>
</dbReference>
<comment type="similarity">
    <text evidence="4">Belongs to the lyase 1 family. Argininosuccinate lyase subfamily.</text>
</comment>
<feature type="domain" description="Arginosuccinate synthase-like N-terminal" evidence="19">
    <location>
        <begin position="9"/>
        <end position="171"/>
    </location>
</feature>
<evidence type="ECO:0000256" key="15">
    <source>
        <dbReference type="ARBA" id="ARBA00023239"/>
    </source>
</evidence>
<evidence type="ECO:0000259" key="21">
    <source>
        <dbReference type="Pfam" id="PF20979"/>
    </source>
</evidence>
<evidence type="ECO:0000256" key="6">
    <source>
        <dbReference type="ARBA" id="ARBA00012286"/>
    </source>
</evidence>
<evidence type="ECO:0000256" key="11">
    <source>
        <dbReference type="ARBA" id="ARBA00022598"/>
    </source>
</evidence>
<proteinExistence type="inferred from homology"/>
<keyword evidence="10" id="KW-0055">Arginine biosynthesis</keyword>
<dbReference type="HAMAP" id="MF_00006">
    <property type="entry name" value="Arg_succ_lyase"/>
    <property type="match status" value="1"/>
</dbReference>
<dbReference type="Pfam" id="PF00764">
    <property type="entry name" value="Arginosuc_synth"/>
    <property type="match status" value="1"/>
</dbReference>
<dbReference type="InterPro" id="IPR014729">
    <property type="entry name" value="Rossmann-like_a/b/a_fold"/>
</dbReference>
<dbReference type="InterPro" id="IPR048267">
    <property type="entry name" value="Arginosuc_syn_N"/>
</dbReference>
<dbReference type="PANTHER" id="PTHR43814:SF1">
    <property type="entry name" value="ARGININOSUCCINATE LYASE"/>
    <property type="match status" value="1"/>
</dbReference>
<accession>U4UR81</accession>
<dbReference type="GO" id="GO:0005524">
    <property type="term" value="F:ATP binding"/>
    <property type="evidence" value="ECO:0007669"/>
    <property type="project" value="UniProtKB-KW"/>
</dbReference>
<keyword evidence="8" id="KW-0835">Urea cycle</keyword>
<dbReference type="Gene3D" id="3.40.50.620">
    <property type="entry name" value="HUPs"/>
    <property type="match status" value="1"/>
</dbReference>
<dbReference type="InterPro" id="IPR008948">
    <property type="entry name" value="L-Aspartase-like"/>
</dbReference>
<comment type="subcellular location">
    <subcellularLocation>
        <location evidence="1">Cytoplasm</location>
    </subcellularLocation>
</comment>
<dbReference type="InterPro" id="IPR024074">
    <property type="entry name" value="AS_cat/multimer_dom_body"/>
</dbReference>
<evidence type="ECO:0000259" key="19">
    <source>
        <dbReference type="Pfam" id="PF00764"/>
    </source>
</evidence>
<dbReference type="PRINTS" id="PR00145">
    <property type="entry name" value="ARGSUCLYASE"/>
</dbReference>
<dbReference type="InterPro" id="IPR022761">
    <property type="entry name" value="Fumarate_lyase_N"/>
</dbReference>
<keyword evidence="11" id="KW-0436">Ligase</keyword>
<dbReference type="PROSITE" id="PS00564">
    <property type="entry name" value="ARGININOSUCCIN_SYN_1"/>
    <property type="match status" value="1"/>
</dbReference>
<dbReference type="InterPro" id="IPR048268">
    <property type="entry name" value="Arginosuc_syn_C"/>
</dbReference>
<evidence type="ECO:0000256" key="13">
    <source>
        <dbReference type="ARBA" id="ARBA00022741"/>
    </source>
</evidence>
<dbReference type="InterPro" id="IPR000362">
    <property type="entry name" value="Fumarate_lyase_fam"/>
</dbReference>
<keyword evidence="13" id="KW-0547">Nucleotide-binding</keyword>
<dbReference type="STRING" id="77166.U4UR81"/>
<protein>
    <recommendedName>
        <fullName evidence="7">Argininosuccinate synthase</fullName>
        <ecNumber evidence="6">6.3.4.5</ecNumber>
    </recommendedName>
    <alternativeName>
        <fullName evidence="16">Citrulline--aspartate ligase</fullName>
    </alternativeName>
</protein>
<evidence type="ECO:0000256" key="8">
    <source>
        <dbReference type="ARBA" id="ARBA00022436"/>
    </source>
</evidence>
<dbReference type="NCBIfam" id="NF008964">
    <property type="entry name" value="PRK12308.1"/>
    <property type="match status" value="1"/>
</dbReference>
<evidence type="ECO:0000256" key="4">
    <source>
        <dbReference type="ARBA" id="ARBA00010755"/>
    </source>
</evidence>
<dbReference type="Gene3D" id="1.20.5.470">
    <property type="entry name" value="Single helix bin"/>
    <property type="match status" value="1"/>
</dbReference>
<comment type="pathway">
    <text evidence="3">Nitrogen metabolism; urea cycle; (N(omega)-L-arginino)succinate from L-aspartate and L-citrulline: step 1/1.</text>
</comment>
<evidence type="ECO:0000313" key="23">
    <source>
        <dbReference type="Proteomes" id="UP000030742"/>
    </source>
</evidence>
<dbReference type="PROSITE" id="PS00565">
    <property type="entry name" value="ARGININOSUCCIN_SYN_2"/>
    <property type="match status" value="1"/>
</dbReference>
<dbReference type="NCBIfam" id="TIGR00838">
    <property type="entry name" value="argH"/>
    <property type="match status" value="1"/>
</dbReference>
<dbReference type="FunFam" id="1.20.200.10:FF:000006">
    <property type="entry name" value="Argininosuccinate lyase"/>
    <property type="match status" value="1"/>
</dbReference>
<dbReference type="SUPFAM" id="SSF52402">
    <property type="entry name" value="Adenine nucleotide alpha hydrolases-like"/>
    <property type="match status" value="1"/>
</dbReference>
<evidence type="ECO:0000256" key="5">
    <source>
        <dbReference type="ARBA" id="ARBA00011881"/>
    </source>
</evidence>